<reference evidence="2" key="2">
    <citation type="submission" date="2015-03" db="UniProtKB">
        <authorList>
            <consortium name="EnsemblPlants"/>
        </authorList>
    </citation>
    <scope>IDENTIFICATION</scope>
</reference>
<feature type="region of interest" description="Disordered" evidence="1">
    <location>
        <begin position="78"/>
        <end position="145"/>
    </location>
</feature>
<dbReference type="AlphaFoldDB" id="A0A0D3GNK5"/>
<dbReference type="Proteomes" id="UP000026960">
    <property type="component" value="Chromosome 7"/>
</dbReference>
<reference evidence="2" key="1">
    <citation type="journal article" date="2009" name="Rice">
        <title>De Novo Next Generation Sequencing of Plant Genomes.</title>
        <authorList>
            <person name="Rounsley S."/>
            <person name="Marri P.R."/>
            <person name="Yu Y."/>
            <person name="He R."/>
            <person name="Sisneros N."/>
            <person name="Goicoechea J.L."/>
            <person name="Lee S.J."/>
            <person name="Angelova A."/>
            <person name="Kudrna D."/>
            <person name="Luo M."/>
            <person name="Affourtit J."/>
            <person name="Desany B."/>
            <person name="Knight J."/>
            <person name="Niazi F."/>
            <person name="Egholm M."/>
            <person name="Wing R.A."/>
        </authorList>
    </citation>
    <scope>NUCLEOTIDE SEQUENCE [LARGE SCALE GENOMIC DNA]</scope>
    <source>
        <strain evidence="2">cv. IRGC 105608</strain>
    </source>
</reference>
<dbReference type="HOGENOM" id="CLU_1789879_0_0_1"/>
<evidence type="ECO:0000313" key="3">
    <source>
        <dbReference type="Proteomes" id="UP000026960"/>
    </source>
</evidence>
<dbReference type="Gramene" id="OBART07G06980.1">
    <property type="protein sequence ID" value="OBART07G06980.1"/>
    <property type="gene ID" value="OBART07G06980"/>
</dbReference>
<evidence type="ECO:0000256" key="1">
    <source>
        <dbReference type="SAM" id="MobiDB-lite"/>
    </source>
</evidence>
<organism evidence="2">
    <name type="scientific">Oryza barthii</name>
    <dbReference type="NCBI Taxonomy" id="65489"/>
    <lineage>
        <taxon>Eukaryota</taxon>
        <taxon>Viridiplantae</taxon>
        <taxon>Streptophyta</taxon>
        <taxon>Embryophyta</taxon>
        <taxon>Tracheophyta</taxon>
        <taxon>Spermatophyta</taxon>
        <taxon>Magnoliopsida</taxon>
        <taxon>Liliopsida</taxon>
        <taxon>Poales</taxon>
        <taxon>Poaceae</taxon>
        <taxon>BOP clade</taxon>
        <taxon>Oryzoideae</taxon>
        <taxon>Oryzeae</taxon>
        <taxon>Oryzinae</taxon>
        <taxon>Oryza</taxon>
    </lineage>
</organism>
<name>A0A0D3GNK5_9ORYZ</name>
<dbReference type="EnsemblPlants" id="OBART07G06980.1">
    <property type="protein sequence ID" value="OBART07G06980.1"/>
    <property type="gene ID" value="OBART07G06980"/>
</dbReference>
<protein>
    <submittedName>
        <fullName evidence="2">Uncharacterized protein</fullName>
    </submittedName>
</protein>
<feature type="compositionally biased region" description="Low complexity" evidence="1">
    <location>
        <begin position="80"/>
        <end position="92"/>
    </location>
</feature>
<sequence>MTGGDSVKAAMEDRRAAWSWSWSTGIGNGRQAATLGGATEIGGCAEDGDREELGFAREREKRGDRSRDWAADWIGDGREAAVGGQTGAATGVDSGDAMREKQLISEGGTGERERRGCGAGERELRKGEERMPSDAGESAIKGSHA</sequence>
<proteinExistence type="predicted"/>
<evidence type="ECO:0000313" key="2">
    <source>
        <dbReference type="EnsemblPlants" id="OBART07G06980.1"/>
    </source>
</evidence>
<dbReference type="PaxDb" id="65489-OBART07G06980.1"/>
<feature type="compositionally biased region" description="Basic and acidic residues" evidence="1">
    <location>
        <begin position="96"/>
        <end position="132"/>
    </location>
</feature>
<accession>A0A0D3GNK5</accession>
<keyword evidence="3" id="KW-1185">Reference proteome</keyword>